<keyword evidence="1 4" id="KW-0560">Oxidoreductase</keyword>
<dbReference type="EC" id="1.1.1.95" evidence="4"/>
<name>A0A087CA91_9BIFI</name>
<dbReference type="OrthoDB" id="4324715at2"/>
<sequence length="322" mass="35161">MHDLIVNMLPLREEERDRFLQSAPAVRQVFTGDPAERDAPSWSQHLPEDVLEEATVVIGNPPVDLIRRCPNLRWMQTWSAGFEEYAAPGVLPESAMISNATGAYGQAVGEHMFAMMWALMKRLPAYAVQQTHEQWLDAGRVLSPEGGTALVIGTGDIGRHFARLARGVGMRTLGVRRKAARSLPEIDEMHGFDDLPELLPRADVVAMVVPSTPQTRHLLDREALAALSPHAIIVNAGRGDAIDTGALAEALHGGRIWGAGLDVTDPEPLPKGHALWSEPRCLITPHIAGSNHLASVSDAIIAIALENERRYVSGEKLHNARR</sequence>
<evidence type="ECO:0000256" key="1">
    <source>
        <dbReference type="ARBA" id="ARBA00023002"/>
    </source>
</evidence>
<organism evidence="4 5">
    <name type="scientific">Bifidobacterium mongoliense DSM 21395</name>
    <dbReference type="NCBI Taxonomy" id="1437603"/>
    <lineage>
        <taxon>Bacteria</taxon>
        <taxon>Bacillati</taxon>
        <taxon>Actinomycetota</taxon>
        <taxon>Actinomycetes</taxon>
        <taxon>Bifidobacteriales</taxon>
        <taxon>Bifidobacteriaceae</taxon>
        <taxon>Bifidobacterium</taxon>
    </lineage>
</organism>
<dbReference type="CDD" id="cd05300">
    <property type="entry name" value="2-Hacid_dh_1"/>
    <property type="match status" value="1"/>
</dbReference>
<dbReference type="EMBL" id="JGZE01000001">
    <property type="protein sequence ID" value="KFI80191.1"/>
    <property type="molecule type" value="Genomic_DNA"/>
</dbReference>
<dbReference type="PANTHER" id="PTHR43333:SF1">
    <property type="entry name" value="D-ISOMER SPECIFIC 2-HYDROXYACID DEHYDROGENASE NAD-BINDING DOMAIN-CONTAINING PROTEIN"/>
    <property type="match status" value="1"/>
</dbReference>
<dbReference type="Pfam" id="PF02826">
    <property type="entry name" value="2-Hacid_dh_C"/>
    <property type="match status" value="1"/>
</dbReference>
<dbReference type="Proteomes" id="UP000029082">
    <property type="component" value="Unassembled WGS sequence"/>
</dbReference>
<dbReference type="SUPFAM" id="SSF51735">
    <property type="entry name" value="NAD(P)-binding Rossmann-fold domains"/>
    <property type="match status" value="1"/>
</dbReference>
<evidence type="ECO:0000313" key="4">
    <source>
        <dbReference type="EMBL" id="KFI80191.1"/>
    </source>
</evidence>
<dbReference type="STRING" id="1437603.GCA_000771525_01022"/>
<feature type="domain" description="D-isomer specific 2-hydroxyacid dehydrogenase NAD-binding" evidence="3">
    <location>
        <begin position="113"/>
        <end position="288"/>
    </location>
</feature>
<dbReference type="InterPro" id="IPR006140">
    <property type="entry name" value="D-isomer_DH_NAD-bd"/>
</dbReference>
<dbReference type="eggNOG" id="COG0111">
    <property type="taxonomic scope" value="Bacteria"/>
</dbReference>
<dbReference type="PANTHER" id="PTHR43333">
    <property type="entry name" value="2-HACID_DH_C DOMAIN-CONTAINING PROTEIN"/>
    <property type="match status" value="1"/>
</dbReference>
<dbReference type="RefSeq" id="WP_033512211.1">
    <property type="nucleotide sequence ID" value="NZ_JDUO01000003.1"/>
</dbReference>
<accession>A0A087CA91</accession>
<evidence type="ECO:0000259" key="3">
    <source>
        <dbReference type="Pfam" id="PF02826"/>
    </source>
</evidence>
<dbReference type="GO" id="GO:0004617">
    <property type="term" value="F:phosphoglycerate dehydrogenase activity"/>
    <property type="evidence" value="ECO:0007669"/>
    <property type="project" value="UniProtKB-EC"/>
</dbReference>
<keyword evidence="5" id="KW-1185">Reference proteome</keyword>
<evidence type="ECO:0000256" key="2">
    <source>
        <dbReference type="ARBA" id="ARBA00023027"/>
    </source>
</evidence>
<dbReference type="InterPro" id="IPR036291">
    <property type="entry name" value="NAD(P)-bd_dom_sf"/>
</dbReference>
<dbReference type="GO" id="GO:0051287">
    <property type="term" value="F:NAD binding"/>
    <property type="evidence" value="ECO:0007669"/>
    <property type="project" value="InterPro"/>
</dbReference>
<dbReference type="Gene3D" id="3.40.50.720">
    <property type="entry name" value="NAD(P)-binding Rossmann-like Domain"/>
    <property type="match status" value="2"/>
</dbReference>
<gene>
    <name evidence="4" type="ORF">BMON_0059</name>
</gene>
<comment type="caution">
    <text evidence="4">The sequence shown here is derived from an EMBL/GenBank/DDBJ whole genome shotgun (WGS) entry which is preliminary data.</text>
</comment>
<evidence type="ECO:0000313" key="5">
    <source>
        <dbReference type="Proteomes" id="UP000029082"/>
    </source>
</evidence>
<reference evidence="4 5" key="1">
    <citation type="submission" date="2014-03" db="EMBL/GenBank/DDBJ databases">
        <title>Genomics of Bifidobacteria.</title>
        <authorList>
            <person name="Ventura M."/>
            <person name="Milani C."/>
            <person name="Lugli G.A."/>
        </authorList>
    </citation>
    <scope>NUCLEOTIDE SEQUENCE [LARGE SCALE GENOMIC DNA]</scope>
    <source>
        <strain evidence="4 5">DSM 21395</strain>
    </source>
</reference>
<protein>
    <submittedName>
        <fullName evidence="4">2-hydroxyacid dehydrogenase</fullName>
        <ecNumber evidence="4">1.1.1.95</ecNumber>
    </submittedName>
</protein>
<dbReference type="GeneID" id="93094152"/>
<dbReference type="AlphaFoldDB" id="A0A087CA91"/>
<proteinExistence type="predicted"/>
<keyword evidence="2" id="KW-0520">NAD</keyword>
<dbReference type="SUPFAM" id="SSF52283">
    <property type="entry name" value="Formate/glycerate dehydrogenase catalytic domain-like"/>
    <property type="match status" value="1"/>
</dbReference>